<dbReference type="Proteomes" id="UP000636709">
    <property type="component" value="Unassembled WGS sequence"/>
</dbReference>
<organism evidence="1 2">
    <name type="scientific">Digitaria exilis</name>
    <dbReference type="NCBI Taxonomy" id="1010633"/>
    <lineage>
        <taxon>Eukaryota</taxon>
        <taxon>Viridiplantae</taxon>
        <taxon>Streptophyta</taxon>
        <taxon>Embryophyta</taxon>
        <taxon>Tracheophyta</taxon>
        <taxon>Spermatophyta</taxon>
        <taxon>Magnoliopsida</taxon>
        <taxon>Liliopsida</taxon>
        <taxon>Poales</taxon>
        <taxon>Poaceae</taxon>
        <taxon>PACMAD clade</taxon>
        <taxon>Panicoideae</taxon>
        <taxon>Panicodae</taxon>
        <taxon>Paniceae</taxon>
        <taxon>Anthephorinae</taxon>
        <taxon>Digitaria</taxon>
    </lineage>
</organism>
<protein>
    <submittedName>
        <fullName evidence="1">Uncharacterized protein</fullName>
    </submittedName>
</protein>
<keyword evidence="2" id="KW-1185">Reference proteome</keyword>
<proteinExistence type="predicted"/>
<name>A0A835KWL5_9POAL</name>
<reference evidence="1" key="1">
    <citation type="submission" date="2020-07" db="EMBL/GenBank/DDBJ databases">
        <title>Genome sequence and genetic diversity analysis of an under-domesticated orphan crop, white fonio (Digitaria exilis).</title>
        <authorList>
            <person name="Bennetzen J.L."/>
            <person name="Chen S."/>
            <person name="Ma X."/>
            <person name="Wang X."/>
            <person name="Yssel A.E.J."/>
            <person name="Chaluvadi S.R."/>
            <person name="Johnson M."/>
            <person name="Gangashetty P."/>
            <person name="Hamidou F."/>
            <person name="Sanogo M.D."/>
            <person name="Zwaenepoel A."/>
            <person name="Wallace J."/>
            <person name="Van De Peer Y."/>
            <person name="Van Deynze A."/>
        </authorList>
    </citation>
    <scope>NUCLEOTIDE SEQUENCE</scope>
    <source>
        <tissue evidence="1">Leaves</tissue>
    </source>
</reference>
<dbReference type="AlphaFoldDB" id="A0A835KWL5"/>
<evidence type="ECO:0000313" key="1">
    <source>
        <dbReference type="EMBL" id="KAF8772836.1"/>
    </source>
</evidence>
<sequence>MGTGEVLLEQIAHAEALGVAAELPDDYVARKLRAKLPEAMGSAVVIRSGPDESGMSLVWDVARRGVASGAEPELLWMAMDDVDHQGGY</sequence>
<gene>
    <name evidence="1" type="ORF">HU200_005220</name>
</gene>
<dbReference type="EMBL" id="JACEFO010000353">
    <property type="protein sequence ID" value="KAF8772836.1"/>
    <property type="molecule type" value="Genomic_DNA"/>
</dbReference>
<comment type="caution">
    <text evidence="1">The sequence shown here is derived from an EMBL/GenBank/DDBJ whole genome shotgun (WGS) entry which is preliminary data.</text>
</comment>
<accession>A0A835KWL5</accession>
<dbReference type="OrthoDB" id="654863at2759"/>
<evidence type="ECO:0000313" key="2">
    <source>
        <dbReference type="Proteomes" id="UP000636709"/>
    </source>
</evidence>